<name>A0A4R6BV38_9STAP</name>
<keyword evidence="2 5" id="KW-0378">Hydrolase</keyword>
<dbReference type="InterPro" id="IPR052708">
    <property type="entry name" value="PxpC"/>
</dbReference>
<keyword evidence="3" id="KW-0067">ATP-binding</keyword>
<proteinExistence type="predicted"/>
<reference evidence="5 6" key="1">
    <citation type="submission" date="2019-01" db="EMBL/GenBank/DDBJ databases">
        <title>Draft genome sequences of the type strains of six Macrococcus species.</title>
        <authorList>
            <person name="Mazhar S."/>
            <person name="Altermann E."/>
            <person name="Hill C."/>
            <person name="Mcauliffe O."/>
        </authorList>
    </citation>
    <scope>NUCLEOTIDE SEQUENCE [LARGE SCALE GENOMIC DNA]</scope>
    <source>
        <strain evidence="5 6">CCM4815</strain>
    </source>
</reference>
<dbReference type="SMART" id="SM00797">
    <property type="entry name" value="AHS2"/>
    <property type="match status" value="1"/>
</dbReference>
<evidence type="ECO:0000256" key="3">
    <source>
        <dbReference type="ARBA" id="ARBA00022840"/>
    </source>
</evidence>
<dbReference type="GO" id="GO:0016787">
    <property type="term" value="F:hydrolase activity"/>
    <property type="evidence" value="ECO:0007669"/>
    <property type="project" value="UniProtKB-KW"/>
</dbReference>
<comment type="caution">
    <text evidence="5">The sequence shown here is derived from an EMBL/GenBank/DDBJ whole genome shotgun (WGS) entry which is preliminary data.</text>
</comment>
<dbReference type="Proteomes" id="UP000294802">
    <property type="component" value="Unassembled WGS sequence"/>
</dbReference>
<gene>
    <name evidence="5" type="ORF">ERX29_03800</name>
</gene>
<evidence type="ECO:0000256" key="1">
    <source>
        <dbReference type="ARBA" id="ARBA00022741"/>
    </source>
</evidence>
<keyword evidence="1" id="KW-0547">Nucleotide-binding</keyword>
<evidence type="ECO:0000313" key="5">
    <source>
        <dbReference type="EMBL" id="TDM12199.1"/>
    </source>
</evidence>
<dbReference type="AlphaFoldDB" id="A0A4R6BV38"/>
<dbReference type="PANTHER" id="PTHR43309">
    <property type="entry name" value="5-OXOPROLINASE SUBUNIT C"/>
    <property type="match status" value="1"/>
</dbReference>
<dbReference type="OrthoDB" id="9782422at2"/>
<dbReference type="Pfam" id="PF02626">
    <property type="entry name" value="CT_A_B"/>
    <property type="match status" value="1"/>
</dbReference>
<dbReference type="InterPro" id="IPR003778">
    <property type="entry name" value="CT_A_B"/>
</dbReference>
<dbReference type="InterPro" id="IPR029000">
    <property type="entry name" value="Cyclophilin-like_dom_sf"/>
</dbReference>
<dbReference type="EMBL" id="SCWB01000005">
    <property type="protein sequence ID" value="TDM12199.1"/>
    <property type="molecule type" value="Genomic_DNA"/>
</dbReference>
<sequence length="308" mass="34586">MIFEKAGMFSTFHKETASDPLAHNLANALVGNTADNATLEMTFVAPVIRFDEPTLISLTGADFKAYTKDKKVAPYKLHLMEQGDILYFKGPNKGTRAYMAIGGGIQLQKTTNSDSLINGLTGLINEGDAYELNRQYSALQKSLLYQLIHDKEAKWGIDSYSLARIYYSDVFHIIETADTALLTAEEKEMITADVYEVSQQFNRIGFLLEGDRIERSIETTPQPIGRGAIQINPDGKLIVIQNDVKKKGHYPQIATVAPHHLPKLSQKKPGSRLLFKWESPEEYALSEKSYSAWVKSILLQIDYQLKNH</sequence>
<keyword evidence="6" id="KW-1185">Reference proteome</keyword>
<evidence type="ECO:0000313" key="6">
    <source>
        <dbReference type="Proteomes" id="UP000294802"/>
    </source>
</evidence>
<organism evidence="5 6">
    <name type="scientific">Macrococcus lamae</name>
    <dbReference type="NCBI Taxonomy" id="198484"/>
    <lineage>
        <taxon>Bacteria</taxon>
        <taxon>Bacillati</taxon>
        <taxon>Bacillota</taxon>
        <taxon>Bacilli</taxon>
        <taxon>Bacillales</taxon>
        <taxon>Staphylococcaceae</taxon>
        <taxon>Macrococcus</taxon>
    </lineage>
</organism>
<dbReference type="GO" id="GO:0005524">
    <property type="term" value="F:ATP binding"/>
    <property type="evidence" value="ECO:0007669"/>
    <property type="project" value="UniProtKB-KW"/>
</dbReference>
<dbReference type="Gene3D" id="2.40.100.10">
    <property type="entry name" value="Cyclophilin-like"/>
    <property type="match status" value="1"/>
</dbReference>
<dbReference type="PANTHER" id="PTHR43309:SF5">
    <property type="entry name" value="5-OXOPROLINASE SUBUNIT C"/>
    <property type="match status" value="1"/>
</dbReference>
<protein>
    <submittedName>
        <fullName evidence="5">Allophanate hydrolase subunit 2 family protein</fullName>
    </submittedName>
</protein>
<feature type="domain" description="Carboxyltransferase" evidence="4">
    <location>
        <begin position="17"/>
        <end position="293"/>
    </location>
</feature>
<dbReference type="RefSeq" id="WP_133443368.1">
    <property type="nucleotide sequence ID" value="NZ_SCWB01000005.1"/>
</dbReference>
<evidence type="ECO:0000259" key="4">
    <source>
        <dbReference type="SMART" id="SM00797"/>
    </source>
</evidence>
<accession>A0A4R6BV38</accession>
<evidence type="ECO:0000256" key="2">
    <source>
        <dbReference type="ARBA" id="ARBA00022801"/>
    </source>
</evidence>